<dbReference type="AlphaFoldDB" id="A0ABC9FJZ0"/>
<feature type="compositionally biased region" description="Basic residues" evidence="1">
    <location>
        <begin position="253"/>
        <end position="264"/>
    </location>
</feature>
<keyword evidence="2" id="KW-1133">Transmembrane helix</keyword>
<protein>
    <submittedName>
        <fullName evidence="3">Uncharacterized protein</fullName>
    </submittedName>
</protein>
<dbReference type="PANTHER" id="PTHR35278">
    <property type="entry name" value="TRANSMEMBRANE PROTEIN-RELATED"/>
    <property type="match status" value="1"/>
</dbReference>
<evidence type="ECO:0000313" key="3">
    <source>
        <dbReference type="EMBL" id="CAL5075696.1"/>
    </source>
</evidence>
<proteinExistence type="predicted"/>
<evidence type="ECO:0000313" key="4">
    <source>
        <dbReference type="Proteomes" id="UP001497457"/>
    </source>
</evidence>
<feature type="compositionally biased region" description="Basic and acidic residues" evidence="1">
    <location>
        <begin position="185"/>
        <end position="194"/>
    </location>
</feature>
<accession>A0ABC9FJZ0</accession>
<sequence length="264" mass="28360">MGSAMSSAANGVGTLVGNAVAAPFRALFGASCEGVCSGTWDLPCFLEHLCVSSLARLFVVAILTYIVLLFGYLLCKLGIVKCVAKNACKMVWIPCSACCRALGGACCHLWRKVRDTKRVYRGRRQEQDDDVELGELSITSTYGTGGSSSSSSSDGDGDDRRGGVTAAAGSRSRGKSASAAAASSVRERRKDRIRQSLRLKKVSSKVDHAARVNDQWSGRRHRHSTGTPRRITEVPPPAMPSSPLRVLHGSPARGRHHSHARRRI</sequence>
<gene>
    <name evidence="3" type="ORF">URODEC1_LOCUS105789</name>
</gene>
<reference evidence="3 4" key="2">
    <citation type="submission" date="2024-10" db="EMBL/GenBank/DDBJ databases">
        <authorList>
            <person name="Ryan C."/>
        </authorList>
    </citation>
    <scope>NUCLEOTIDE SEQUENCE [LARGE SCALE GENOMIC DNA]</scope>
</reference>
<keyword evidence="4" id="KW-1185">Reference proteome</keyword>
<feature type="transmembrane region" description="Helical" evidence="2">
    <location>
        <begin position="55"/>
        <end position="75"/>
    </location>
</feature>
<feature type="region of interest" description="Disordered" evidence="1">
    <location>
        <begin position="138"/>
        <end position="264"/>
    </location>
</feature>
<keyword evidence="2" id="KW-0812">Transmembrane</keyword>
<reference evidence="4" key="1">
    <citation type="submission" date="2024-06" db="EMBL/GenBank/DDBJ databases">
        <authorList>
            <person name="Ryan C."/>
        </authorList>
    </citation>
    <scope>NUCLEOTIDE SEQUENCE [LARGE SCALE GENOMIC DNA]</scope>
</reference>
<dbReference type="PANTHER" id="PTHR35278:SF4">
    <property type="entry name" value="TRANSMEMBRANE PROTEIN"/>
    <property type="match status" value="1"/>
</dbReference>
<organism evidence="3 4">
    <name type="scientific">Urochloa decumbens</name>
    <dbReference type="NCBI Taxonomy" id="240449"/>
    <lineage>
        <taxon>Eukaryota</taxon>
        <taxon>Viridiplantae</taxon>
        <taxon>Streptophyta</taxon>
        <taxon>Embryophyta</taxon>
        <taxon>Tracheophyta</taxon>
        <taxon>Spermatophyta</taxon>
        <taxon>Magnoliopsida</taxon>
        <taxon>Liliopsida</taxon>
        <taxon>Poales</taxon>
        <taxon>Poaceae</taxon>
        <taxon>PACMAD clade</taxon>
        <taxon>Panicoideae</taxon>
        <taxon>Panicodae</taxon>
        <taxon>Paniceae</taxon>
        <taxon>Melinidinae</taxon>
        <taxon>Urochloa</taxon>
    </lineage>
</organism>
<feature type="compositionally biased region" description="Low complexity" evidence="1">
    <location>
        <begin position="166"/>
        <end position="184"/>
    </location>
</feature>
<dbReference type="EMBL" id="OZ075116">
    <property type="protein sequence ID" value="CAL5075696.1"/>
    <property type="molecule type" value="Genomic_DNA"/>
</dbReference>
<dbReference type="Proteomes" id="UP001497457">
    <property type="component" value="Chromosome 6rd"/>
</dbReference>
<evidence type="ECO:0000256" key="2">
    <source>
        <dbReference type="SAM" id="Phobius"/>
    </source>
</evidence>
<keyword evidence="2" id="KW-0472">Membrane</keyword>
<name>A0ABC9FJZ0_9POAL</name>
<evidence type="ECO:0000256" key="1">
    <source>
        <dbReference type="SAM" id="MobiDB-lite"/>
    </source>
</evidence>